<organism evidence="1 2">
    <name type="scientific">Rubroshorea leprosula</name>
    <dbReference type="NCBI Taxonomy" id="152421"/>
    <lineage>
        <taxon>Eukaryota</taxon>
        <taxon>Viridiplantae</taxon>
        <taxon>Streptophyta</taxon>
        <taxon>Embryophyta</taxon>
        <taxon>Tracheophyta</taxon>
        <taxon>Spermatophyta</taxon>
        <taxon>Magnoliopsida</taxon>
        <taxon>eudicotyledons</taxon>
        <taxon>Gunneridae</taxon>
        <taxon>Pentapetalae</taxon>
        <taxon>rosids</taxon>
        <taxon>malvids</taxon>
        <taxon>Malvales</taxon>
        <taxon>Dipterocarpaceae</taxon>
        <taxon>Rubroshorea</taxon>
    </lineage>
</organism>
<name>A0AAV5JLW2_9ROSI</name>
<reference evidence="1 2" key="1">
    <citation type="journal article" date="2021" name="Commun. Biol.">
        <title>The genome of Shorea leprosula (Dipterocarpaceae) highlights the ecological relevance of drought in aseasonal tropical rainforests.</title>
        <authorList>
            <person name="Ng K.K.S."/>
            <person name="Kobayashi M.J."/>
            <person name="Fawcett J.A."/>
            <person name="Hatakeyama M."/>
            <person name="Paape T."/>
            <person name="Ng C.H."/>
            <person name="Ang C.C."/>
            <person name="Tnah L.H."/>
            <person name="Lee C.T."/>
            <person name="Nishiyama T."/>
            <person name="Sese J."/>
            <person name="O'Brien M.J."/>
            <person name="Copetti D."/>
            <person name="Mohd Noor M.I."/>
            <person name="Ong R.C."/>
            <person name="Putra M."/>
            <person name="Sireger I.Z."/>
            <person name="Indrioko S."/>
            <person name="Kosugi Y."/>
            <person name="Izuno A."/>
            <person name="Isagi Y."/>
            <person name="Lee S.L."/>
            <person name="Shimizu K.K."/>
        </authorList>
    </citation>
    <scope>NUCLEOTIDE SEQUENCE [LARGE SCALE GENOMIC DNA]</scope>
    <source>
        <strain evidence="1">214</strain>
    </source>
</reference>
<sequence>MSSCRQGKDMVWVCLMLSWLQGQRRSNRVNTAGGAEQGNLGVIRAQARCNRGVGAQRGKCRRCSRDWAQSAAVEAFRRNKQGRRLSAGQGRRFGAGEQGCWRSAKARTRLGFRTHIGIGVKKIRENAENNTPSCTVFFFDALSFSLQTFNAVAVSELLFCSHQWRRYQCLQQ</sequence>
<evidence type="ECO:0000313" key="1">
    <source>
        <dbReference type="EMBL" id="GKV12348.1"/>
    </source>
</evidence>
<dbReference type="Proteomes" id="UP001054252">
    <property type="component" value="Unassembled WGS sequence"/>
</dbReference>
<accession>A0AAV5JLW2</accession>
<proteinExistence type="predicted"/>
<evidence type="ECO:0000313" key="2">
    <source>
        <dbReference type="Proteomes" id="UP001054252"/>
    </source>
</evidence>
<keyword evidence="2" id="KW-1185">Reference proteome</keyword>
<protein>
    <recommendedName>
        <fullName evidence="3">Secreted protein</fullName>
    </recommendedName>
</protein>
<evidence type="ECO:0008006" key="3">
    <source>
        <dbReference type="Google" id="ProtNLM"/>
    </source>
</evidence>
<gene>
    <name evidence="1" type="ORF">SLEP1_g23503</name>
</gene>
<dbReference type="EMBL" id="BPVZ01000036">
    <property type="protein sequence ID" value="GKV12348.1"/>
    <property type="molecule type" value="Genomic_DNA"/>
</dbReference>
<dbReference type="AlphaFoldDB" id="A0AAV5JLW2"/>
<comment type="caution">
    <text evidence="1">The sequence shown here is derived from an EMBL/GenBank/DDBJ whole genome shotgun (WGS) entry which is preliminary data.</text>
</comment>